<accession>A0A9K3LJJ7</accession>
<dbReference type="EMBL" id="JAGRRH010000010">
    <property type="protein sequence ID" value="KAG7362853.1"/>
    <property type="molecule type" value="Genomic_DNA"/>
</dbReference>
<comment type="caution">
    <text evidence="4">The sequence shown here is derived from an EMBL/GenBank/DDBJ whole genome shotgun (WGS) entry which is preliminary data.</text>
</comment>
<feature type="compositionally biased region" description="Acidic residues" evidence="2">
    <location>
        <begin position="325"/>
        <end position="336"/>
    </location>
</feature>
<feature type="compositionally biased region" description="Basic and acidic residues" evidence="2">
    <location>
        <begin position="302"/>
        <end position="318"/>
    </location>
</feature>
<keyword evidence="1" id="KW-0676">Redox-active center</keyword>
<feature type="region of interest" description="Disordered" evidence="2">
    <location>
        <begin position="302"/>
        <end position="345"/>
    </location>
</feature>
<dbReference type="Proteomes" id="UP000693970">
    <property type="component" value="Unassembled WGS sequence"/>
</dbReference>
<proteinExistence type="predicted"/>
<dbReference type="OrthoDB" id="60822at2759"/>
<evidence type="ECO:0000256" key="1">
    <source>
        <dbReference type="ARBA" id="ARBA00023284"/>
    </source>
</evidence>
<evidence type="ECO:0000256" key="3">
    <source>
        <dbReference type="SAM" id="SignalP"/>
    </source>
</evidence>
<reference evidence="4" key="2">
    <citation type="submission" date="2021-04" db="EMBL/GenBank/DDBJ databases">
        <authorList>
            <person name="Podell S."/>
        </authorList>
    </citation>
    <scope>NUCLEOTIDE SEQUENCE</scope>
    <source>
        <strain evidence="4">Hildebrandi</strain>
    </source>
</reference>
<feature type="chain" id="PRO_5039885692" evidence="3">
    <location>
        <begin position="33"/>
        <end position="345"/>
    </location>
</feature>
<dbReference type="NCBIfam" id="TIGR02174">
    <property type="entry name" value="CXXU_selWTH"/>
    <property type="match status" value="2"/>
</dbReference>
<evidence type="ECO:0000313" key="4">
    <source>
        <dbReference type="EMBL" id="KAG7362853.1"/>
    </source>
</evidence>
<dbReference type="InterPro" id="IPR011893">
    <property type="entry name" value="Selenoprotein_Rdx-typ"/>
</dbReference>
<dbReference type="PANTHER" id="PTHR36417">
    <property type="entry name" value="SELENOPROTEIN DOMAIN PROTEIN (AFU_ORTHOLOGUE AFUA_1G05220)"/>
    <property type="match status" value="1"/>
</dbReference>
<keyword evidence="3" id="KW-0732">Signal</keyword>
<keyword evidence="5" id="KW-1185">Reference proteome</keyword>
<feature type="signal peptide" evidence="3">
    <location>
        <begin position="1"/>
        <end position="32"/>
    </location>
</feature>
<evidence type="ECO:0000256" key="2">
    <source>
        <dbReference type="SAM" id="MobiDB-lite"/>
    </source>
</evidence>
<dbReference type="AlphaFoldDB" id="A0A9K3LJJ7"/>
<name>A0A9K3LJJ7_9STRA</name>
<gene>
    <name evidence="4" type="ORF">IV203_026213</name>
</gene>
<dbReference type="PANTHER" id="PTHR36417:SF2">
    <property type="entry name" value="SELENOPROTEIN DOMAIN PROTEIN (AFU_ORTHOLOGUE AFUA_1G05220)"/>
    <property type="match status" value="1"/>
</dbReference>
<protein>
    <submittedName>
        <fullName evidence="4">SelT/selW/selH selenoprotein domain containing protein</fullName>
    </submittedName>
</protein>
<reference evidence="4" key="1">
    <citation type="journal article" date="2021" name="Sci. Rep.">
        <title>Diploid genomic architecture of Nitzschia inconspicua, an elite biomass production diatom.</title>
        <authorList>
            <person name="Oliver A."/>
            <person name="Podell S."/>
            <person name="Pinowska A."/>
            <person name="Traller J.C."/>
            <person name="Smith S.R."/>
            <person name="McClure R."/>
            <person name="Beliaev A."/>
            <person name="Bohutskyi P."/>
            <person name="Hill E.A."/>
            <person name="Rabines A."/>
            <person name="Zheng H."/>
            <person name="Allen L.Z."/>
            <person name="Kuo A."/>
            <person name="Grigoriev I.V."/>
            <person name="Allen A.E."/>
            <person name="Hazlebeck D."/>
            <person name="Allen E.E."/>
        </authorList>
    </citation>
    <scope>NUCLEOTIDE SEQUENCE</scope>
    <source>
        <strain evidence="4">Hildebrandi</strain>
    </source>
</reference>
<dbReference type="Pfam" id="PF10262">
    <property type="entry name" value="Rdx"/>
    <property type="match status" value="2"/>
</dbReference>
<organism evidence="4 5">
    <name type="scientific">Nitzschia inconspicua</name>
    <dbReference type="NCBI Taxonomy" id="303405"/>
    <lineage>
        <taxon>Eukaryota</taxon>
        <taxon>Sar</taxon>
        <taxon>Stramenopiles</taxon>
        <taxon>Ochrophyta</taxon>
        <taxon>Bacillariophyta</taxon>
        <taxon>Bacillariophyceae</taxon>
        <taxon>Bacillariophycidae</taxon>
        <taxon>Bacillariales</taxon>
        <taxon>Bacillariaceae</taxon>
        <taxon>Nitzschia</taxon>
    </lineage>
</organism>
<sequence length="345" mass="38810">MPLRNCNGRSIPLWQSLLIFFATVPPIKRAAAFQPWPQSIQHDRLSYKKTMGRSSCLKVIKDETGTLSSDNNSGGATKSTYHHVSIEYCTGCRWMLKSFWLAQELLSTFGKDELDAVTVIPSFDTKGKFVICMSEMKQKDVVGDPILLWNRTKQDGFPGPKELKQLVRDVINPDLYLGHSDTEIRQREHESGTMEQSSTSDVPTTTIFSKQVPLNPYFTPSPSVTIHYCTGCQWLLRAAYFGQELLTTFGGGELKSVTLVPSKPPEKGGRFSIELDGEVLFDRKTEGRFPEPKEIKQMIRDRIAPSKDLGHSDVEGKQSRSGMEVDIEGMDEDEAEEARKYFGVL</sequence>
<evidence type="ECO:0000313" key="5">
    <source>
        <dbReference type="Proteomes" id="UP000693970"/>
    </source>
</evidence>